<organism evidence="8 9">
    <name type="scientific">Psilocybe cyanescens</name>
    <dbReference type="NCBI Taxonomy" id="93625"/>
    <lineage>
        <taxon>Eukaryota</taxon>
        <taxon>Fungi</taxon>
        <taxon>Dikarya</taxon>
        <taxon>Basidiomycota</taxon>
        <taxon>Agaricomycotina</taxon>
        <taxon>Agaricomycetes</taxon>
        <taxon>Agaricomycetidae</taxon>
        <taxon>Agaricales</taxon>
        <taxon>Agaricineae</taxon>
        <taxon>Strophariaceae</taxon>
        <taxon>Psilocybe</taxon>
    </lineage>
</organism>
<dbReference type="SUPFAM" id="SSF54001">
    <property type="entry name" value="Cysteine proteinases"/>
    <property type="match status" value="1"/>
</dbReference>
<comment type="similarity">
    <text evidence="1">Belongs to the peptidase C48 family.</text>
</comment>
<keyword evidence="4" id="KW-0863">Zinc-finger</keyword>
<dbReference type="PROSITE" id="PS50600">
    <property type="entry name" value="ULP_PROTEASE"/>
    <property type="match status" value="1"/>
</dbReference>
<evidence type="ECO:0000256" key="2">
    <source>
        <dbReference type="ARBA" id="ARBA00022670"/>
    </source>
</evidence>
<dbReference type="GO" id="GO:0006508">
    <property type="term" value="P:proteolysis"/>
    <property type="evidence" value="ECO:0007669"/>
    <property type="project" value="UniProtKB-KW"/>
</dbReference>
<evidence type="ECO:0000256" key="3">
    <source>
        <dbReference type="ARBA" id="ARBA00022801"/>
    </source>
</evidence>
<dbReference type="Proteomes" id="UP000283269">
    <property type="component" value="Unassembled WGS sequence"/>
</dbReference>
<protein>
    <recommendedName>
        <fullName evidence="10">Ubiquitin-like protease family profile domain-containing protein</fullName>
    </recommendedName>
</protein>
<dbReference type="Pfam" id="PF02902">
    <property type="entry name" value="Peptidase_C48"/>
    <property type="match status" value="1"/>
</dbReference>
<dbReference type="InterPro" id="IPR003653">
    <property type="entry name" value="Peptidase_C48_C"/>
</dbReference>
<dbReference type="PROSITE" id="PS50966">
    <property type="entry name" value="ZF_SWIM"/>
    <property type="match status" value="1"/>
</dbReference>
<evidence type="ECO:0000256" key="1">
    <source>
        <dbReference type="ARBA" id="ARBA00005234"/>
    </source>
</evidence>
<dbReference type="InterPro" id="IPR007527">
    <property type="entry name" value="Znf_SWIM"/>
</dbReference>
<dbReference type="STRING" id="93625.A0A409XE65"/>
<evidence type="ECO:0000256" key="4">
    <source>
        <dbReference type="PROSITE-ProRule" id="PRU00325"/>
    </source>
</evidence>
<feature type="compositionally biased region" description="Low complexity" evidence="5">
    <location>
        <begin position="105"/>
        <end position="120"/>
    </location>
</feature>
<evidence type="ECO:0000313" key="8">
    <source>
        <dbReference type="EMBL" id="PPQ89050.1"/>
    </source>
</evidence>
<dbReference type="InterPro" id="IPR038765">
    <property type="entry name" value="Papain-like_cys_pep_sf"/>
</dbReference>
<dbReference type="GO" id="GO:0008270">
    <property type="term" value="F:zinc ion binding"/>
    <property type="evidence" value="ECO:0007669"/>
    <property type="project" value="UniProtKB-KW"/>
</dbReference>
<evidence type="ECO:0000313" key="9">
    <source>
        <dbReference type="Proteomes" id="UP000283269"/>
    </source>
</evidence>
<dbReference type="AlphaFoldDB" id="A0A409XE65"/>
<dbReference type="GO" id="GO:0019783">
    <property type="term" value="F:ubiquitin-like protein peptidase activity"/>
    <property type="evidence" value="ECO:0007669"/>
    <property type="project" value="UniProtKB-ARBA"/>
</dbReference>
<feature type="domain" description="Ubiquitin-like protease family profile" evidence="6">
    <location>
        <begin position="466"/>
        <end position="636"/>
    </location>
</feature>
<feature type="domain" description="SWIM-type" evidence="7">
    <location>
        <begin position="10"/>
        <end position="46"/>
    </location>
</feature>
<feature type="region of interest" description="Disordered" evidence="5">
    <location>
        <begin position="176"/>
        <end position="205"/>
    </location>
</feature>
<feature type="region of interest" description="Disordered" evidence="5">
    <location>
        <begin position="64"/>
        <end position="88"/>
    </location>
</feature>
<evidence type="ECO:0008006" key="10">
    <source>
        <dbReference type="Google" id="ProtNLM"/>
    </source>
</evidence>
<sequence>MASKQSALHYATVTEERDASLACTCSSFDQTGKDCVHIKAARLQIAYGPVTDYIELETGHKTCGPKAKGQTQNLHKSAKGRNHQAVSDAAVSRDLDKILSKLENSSDSNSPSSTPSPISDSSEENQFKMFKTPQKGHGVTPGRPERVKPLHPTCTPVQFSKKKGPKLKPHNSLLPALFPQTNSPVKSPVKPVNFSPKKSPIKEKIPNNFDNTKTFISEEQQMLQLDYSHWDTENYMLRQDEIMGIVEVLNSINTGISGSTLVVPDTYSHFSKQLATVDWIRTDDLPVAPSGEPEMVAVKNYYPICLDLQQDGASCGFWVATFALLIVFQIDPSSIANKKILNTLGGIGAKGLKTVWKTIIVSYLQDPIGLQGAILQDFLSKFQDWKGFPNGIECIGPCPAHMSHPQDIPQAQPQASLDIEMLGISYDSSTKTNAASSTKNILEPLFHGSQFTDVVKGTSKLVIGKQSVIFGDLERLQTLGWINDEIVNIWREIMIQQFESTDGFNFWVASSFFYPKLGFWNKEEEGSAKSHTFMRIQRLYQKQVNILELNICFFPIHLPEMKHWLLAVIDFESSAIHLLDSWEPTQKSNHKVCNWKKAKGADIIMILIAWLDAEATAQQVQKYDWKQWRIEPAGRT</sequence>
<evidence type="ECO:0000259" key="7">
    <source>
        <dbReference type="PROSITE" id="PS50966"/>
    </source>
</evidence>
<keyword evidence="2" id="KW-0645">Protease</keyword>
<comment type="caution">
    <text evidence="8">The sequence shown here is derived from an EMBL/GenBank/DDBJ whole genome shotgun (WGS) entry which is preliminary data.</text>
</comment>
<name>A0A409XE65_PSICY</name>
<dbReference type="OrthoDB" id="3042424at2759"/>
<dbReference type="EMBL" id="NHYD01001949">
    <property type="protein sequence ID" value="PPQ89050.1"/>
    <property type="molecule type" value="Genomic_DNA"/>
</dbReference>
<gene>
    <name evidence="8" type="ORF">CVT25_006710</name>
</gene>
<accession>A0A409XE65</accession>
<keyword evidence="4" id="KW-0479">Metal-binding</keyword>
<proteinExistence type="inferred from homology"/>
<evidence type="ECO:0000259" key="6">
    <source>
        <dbReference type="PROSITE" id="PS50600"/>
    </source>
</evidence>
<evidence type="ECO:0000256" key="5">
    <source>
        <dbReference type="SAM" id="MobiDB-lite"/>
    </source>
</evidence>
<keyword evidence="3" id="KW-0378">Hydrolase</keyword>
<reference evidence="8 9" key="1">
    <citation type="journal article" date="2018" name="Evol. Lett.">
        <title>Horizontal gene cluster transfer increased hallucinogenic mushroom diversity.</title>
        <authorList>
            <person name="Reynolds H.T."/>
            <person name="Vijayakumar V."/>
            <person name="Gluck-Thaler E."/>
            <person name="Korotkin H.B."/>
            <person name="Matheny P.B."/>
            <person name="Slot J.C."/>
        </authorList>
    </citation>
    <scope>NUCLEOTIDE SEQUENCE [LARGE SCALE GENOMIC DNA]</scope>
    <source>
        <strain evidence="8 9">2631</strain>
    </source>
</reference>
<dbReference type="InParanoid" id="A0A409XE65"/>
<feature type="region of interest" description="Disordered" evidence="5">
    <location>
        <begin position="102"/>
        <end position="152"/>
    </location>
</feature>
<dbReference type="Gene3D" id="3.40.395.10">
    <property type="entry name" value="Adenoviral Proteinase, Chain A"/>
    <property type="match status" value="1"/>
</dbReference>
<keyword evidence="4" id="KW-0862">Zinc</keyword>
<dbReference type="GO" id="GO:0008234">
    <property type="term" value="F:cysteine-type peptidase activity"/>
    <property type="evidence" value="ECO:0007669"/>
    <property type="project" value="InterPro"/>
</dbReference>
<keyword evidence="9" id="KW-1185">Reference proteome</keyword>